<dbReference type="SUPFAM" id="SSF58113">
    <property type="entry name" value="Apolipoprotein A-I"/>
    <property type="match status" value="1"/>
</dbReference>
<dbReference type="RefSeq" id="WP_258331826.1">
    <property type="nucleotide sequence ID" value="NZ_JAPTGG010000008.1"/>
</dbReference>
<reference evidence="2 3" key="1">
    <citation type="submission" date="2022-12" db="EMBL/GenBank/DDBJ databases">
        <title>Dasania phycosphaerae sp. nov., isolated from particulate material of the south coast of Korea.</title>
        <authorList>
            <person name="Jiang Y."/>
        </authorList>
    </citation>
    <scope>NUCLEOTIDE SEQUENCE [LARGE SCALE GENOMIC DNA]</scope>
    <source>
        <strain evidence="2 3">GY-19</strain>
    </source>
</reference>
<accession>A0A9J6RMV1</accession>
<evidence type="ECO:0000256" key="1">
    <source>
        <dbReference type="SAM" id="Coils"/>
    </source>
</evidence>
<gene>
    <name evidence="2" type="ORF">O0V09_10740</name>
</gene>
<sequence length="162" mass="18268">MLKQLDNTVKEASEKLSKLGEQIEDSVDELADESQQLWQRSKRQLEQLKARLIEASHHIETNTDEALLQAHLAAMDAGDHWQGLKLHLRDIGLSAKQKTQPVIDHSALQAHLATMEARDFMSESAHKVTEQYKHSKATATQAAVKAAQEIKQQCEELINKIK</sequence>
<dbReference type="EMBL" id="JAPTGG010000008">
    <property type="protein sequence ID" value="MCZ0865682.1"/>
    <property type="molecule type" value="Genomic_DNA"/>
</dbReference>
<name>A0A9J6RMV1_9GAMM</name>
<organism evidence="2 3">
    <name type="scientific">Dasania phycosphaerae</name>
    <dbReference type="NCBI Taxonomy" id="2950436"/>
    <lineage>
        <taxon>Bacteria</taxon>
        <taxon>Pseudomonadati</taxon>
        <taxon>Pseudomonadota</taxon>
        <taxon>Gammaproteobacteria</taxon>
        <taxon>Cellvibrionales</taxon>
        <taxon>Spongiibacteraceae</taxon>
        <taxon>Dasania</taxon>
    </lineage>
</organism>
<proteinExistence type="predicted"/>
<evidence type="ECO:0000313" key="3">
    <source>
        <dbReference type="Proteomes" id="UP001069090"/>
    </source>
</evidence>
<comment type="caution">
    <text evidence="2">The sequence shown here is derived from an EMBL/GenBank/DDBJ whole genome shotgun (WGS) entry which is preliminary data.</text>
</comment>
<dbReference type="Proteomes" id="UP001069090">
    <property type="component" value="Unassembled WGS sequence"/>
</dbReference>
<evidence type="ECO:0000313" key="2">
    <source>
        <dbReference type="EMBL" id="MCZ0865682.1"/>
    </source>
</evidence>
<feature type="coiled-coil region" evidence="1">
    <location>
        <begin position="2"/>
        <end position="51"/>
    </location>
</feature>
<protein>
    <submittedName>
        <fullName evidence="2">Uncharacterized protein</fullName>
    </submittedName>
</protein>
<dbReference type="AlphaFoldDB" id="A0A9J6RMV1"/>
<keyword evidence="1" id="KW-0175">Coiled coil</keyword>
<keyword evidence="3" id="KW-1185">Reference proteome</keyword>